<keyword evidence="3 8" id="KW-0245">EGF-like domain</keyword>
<feature type="domain" description="VWFA" evidence="11">
    <location>
        <begin position="1823"/>
        <end position="2002"/>
    </location>
</feature>
<dbReference type="PROSITE" id="PS50234">
    <property type="entry name" value="VWFA"/>
    <property type="match status" value="20"/>
</dbReference>
<feature type="domain" description="VWFA" evidence="11">
    <location>
        <begin position="154"/>
        <end position="329"/>
    </location>
</feature>
<dbReference type="InterPro" id="IPR050525">
    <property type="entry name" value="ECM_Assembly_Org"/>
</dbReference>
<dbReference type="InterPro" id="IPR000742">
    <property type="entry name" value="EGF"/>
</dbReference>
<feature type="domain" description="EGF-like" evidence="10">
    <location>
        <begin position="4358"/>
        <end position="4394"/>
    </location>
</feature>
<feature type="domain" description="VWFA" evidence="11">
    <location>
        <begin position="796"/>
        <end position="971"/>
    </location>
</feature>
<evidence type="ECO:0000256" key="5">
    <source>
        <dbReference type="ARBA" id="ARBA00022737"/>
    </source>
</evidence>
<dbReference type="Pfam" id="PF00008">
    <property type="entry name" value="EGF"/>
    <property type="match status" value="4"/>
</dbReference>
<dbReference type="SMART" id="SM00181">
    <property type="entry name" value="EGF"/>
    <property type="match status" value="4"/>
</dbReference>
<dbReference type="SMART" id="SM00327">
    <property type="entry name" value="VWA"/>
    <property type="match status" value="19"/>
</dbReference>
<evidence type="ECO:0000259" key="11">
    <source>
        <dbReference type="PROSITE" id="PS50234"/>
    </source>
</evidence>
<dbReference type="PROSITE" id="PS00010">
    <property type="entry name" value="ASX_HYDROXYL"/>
    <property type="match status" value="2"/>
</dbReference>
<feature type="disulfide bond" evidence="8">
    <location>
        <begin position="4159"/>
        <end position="4168"/>
    </location>
</feature>
<proteinExistence type="predicted"/>
<feature type="domain" description="VWFA" evidence="11">
    <location>
        <begin position="3948"/>
        <end position="4127"/>
    </location>
</feature>
<keyword evidence="6 8" id="KW-1015">Disulfide bond</keyword>
<feature type="domain" description="EGF-like" evidence="10">
    <location>
        <begin position="3904"/>
        <end position="3940"/>
    </location>
</feature>
<name>A0A7E6FLB9_9MOLL</name>
<feature type="region of interest" description="Disordered" evidence="9">
    <location>
        <begin position="3431"/>
        <end position="3477"/>
    </location>
</feature>
<reference evidence="13" key="1">
    <citation type="submission" date="2025-08" db="UniProtKB">
        <authorList>
            <consortium name="RefSeq"/>
        </authorList>
    </citation>
    <scope>IDENTIFICATION</scope>
</reference>
<dbReference type="CDD" id="cd01472">
    <property type="entry name" value="vWA_collagen"/>
    <property type="match status" value="2"/>
</dbReference>
<dbReference type="PRINTS" id="PR00453">
    <property type="entry name" value="VWFADOMAIN"/>
</dbReference>
<protein>
    <submittedName>
        <fullName evidence="13">Uncharacterized protein LOC115223644</fullName>
    </submittedName>
</protein>
<dbReference type="Gene3D" id="2.10.25.10">
    <property type="entry name" value="Laminin"/>
    <property type="match status" value="4"/>
</dbReference>
<feature type="domain" description="VWFA" evidence="11">
    <location>
        <begin position="2233"/>
        <end position="2412"/>
    </location>
</feature>
<evidence type="ECO:0000256" key="9">
    <source>
        <dbReference type="SAM" id="MobiDB-lite"/>
    </source>
</evidence>
<dbReference type="SMART" id="SM00179">
    <property type="entry name" value="EGF_CA"/>
    <property type="match status" value="4"/>
</dbReference>
<feature type="domain" description="VWFA" evidence="11">
    <location>
        <begin position="2824"/>
        <end position="3003"/>
    </location>
</feature>
<dbReference type="InterPro" id="IPR000152">
    <property type="entry name" value="EGF-type_Asp/Asn_hydroxyl_site"/>
</dbReference>
<feature type="domain" description="VWFA" evidence="11">
    <location>
        <begin position="1"/>
        <end position="90"/>
    </location>
</feature>
<feature type="domain" description="VWFA" evidence="11">
    <location>
        <begin position="2634"/>
        <end position="2809"/>
    </location>
</feature>
<feature type="disulfide bond" evidence="8">
    <location>
        <begin position="4384"/>
        <end position="4393"/>
    </location>
</feature>
<dbReference type="SUPFAM" id="SSF53300">
    <property type="entry name" value="vWA-like"/>
    <property type="match status" value="20"/>
</dbReference>
<evidence type="ECO:0000256" key="7">
    <source>
        <dbReference type="ARBA" id="ARBA00023180"/>
    </source>
</evidence>
<dbReference type="FunFam" id="3.40.50.410:FF:000004">
    <property type="entry name" value="collagen alpha-6(VI) chain"/>
    <property type="match status" value="8"/>
</dbReference>
<feature type="compositionally biased region" description="Basic residues" evidence="9">
    <location>
        <begin position="3444"/>
        <end position="3475"/>
    </location>
</feature>
<dbReference type="KEGG" id="osn:115223644"/>
<feature type="domain" description="VWFA" evidence="11">
    <location>
        <begin position="2444"/>
        <end position="2619"/>
    </location>
</feature>
<dbReference type="FunFam" id="2.10.25.10:FF:000012">
    <property type="entry name" value="Delta-like protein"/>
    <property type="match status" value="1"/>
</dbReference>
<evidence type="ECO:0000256" key="3">
    <source>
        <dbReference type="ARBA" id="ARBA00022536"/>
    </source>
</evidence>
<dbReference type="Proteomes" id="UP000515154">
    <property type="component" value="Linkage group LG23"/>
</dbReference>
<keyword evidence="12" id="KW-1185">Reference proteome</keyword>
<feature type="domain" description="VWFA" evidence="11">
    <location>
        <begin position="3497"/>
        <end position="3673"/>
    </location>
</feature>
<dbReference type="Gene3D" id="3.40.50.410">
    <property type="entry name" value="von Willebrand factor, type A domain"/>
    <property type="match status" value="20"/>
</dbReference>
<evidence type="ECO:0000313" key="12">
    <source>
        <dbReference type="Proteomes" id="UP000515154"/>
    </source>
</evidence>
<feature type="disulfide bond" evidence="8">
    <location>
        <begin position="3706"/>
        <end position="3715"/>
    </location>
</feature>
<feature type="domain" description="VWFA" evidence="11">
    <location>
        <begin position="4177"/>
        <end position="4351"/>
    </location>
</feature>
<evidence type="ECO:0000259" key="10">
    <source>
        <dbReference type="PROSITE" id="PS50026"/>
    </source>
</evidence>
<dbReference type="PANTHER" id="PTHR24020:SF84">
    <property type="entry name" value="VWFA DOMAIN-CONTAINING PROTEIN"/>
    <property type="match status" value="1"/>
</dbReference>
<evidence type="ECO:0000256" key="4">
    <source>
        <dbReference type="ARBA" id="ARBA00022729"/>
    </source>
</evidence>
<feature type="domain" description="VWFA" evidence="11">
    <location>
        <begin position="587"/>
        <end position="762"/>
    </location>
</feature>
<keyword evidence="4" id="KW-0732">Signal</keyword>
<evidence type="ECO:0000256" key="1">
    <source>
        <dbReference type="ARBA" id="ARBA00004613"/>
    </source>
</evidence>
<feature type="compositionally biased region" description="Pro residues" evidence="9">
    <location>
        <begin position="2007"/>
        <end position="2024"/>
    </location>
</feature>
<evidence type="ECO:0000256" key="2">
    <source>
        <dbReference type="ARBA" id="ARBA00022525"/>
    </source>
</evidence>
<keyword evidence="2" id="KW-0964">Secreted</keyword>
<feature type="domain" description="VWFA" evidence="11">
    <location>
        <begin position="4402"/>
        <end position="4572"/>
    </location>
</feature>
<dbReference type="CDD" id="cd00054">
    <property type="entry name" value="EGF_CA"/>
    <property type="match status" value="4"/>
</dbReference>
<dbReference type="InterPro" id="IPR002035">
    <property type="entry name" value="VWF_A"/>
</dbReference>
<dbReference type="FunFam" id="2.10.25.10:FF:000066">
    <property type="entry name" value="FAT atypical cadherin 4"/>
    <property type="match status" value="1"/>
</dbReference>
<keyword evidence="5" id="KW-0677">Repeat</keyword>
<dbReference type="GO" id="GO:0005509">
    <property type="term" value="F:calcium ion binding"/>
    <property type="evidence" value="ECO:0007669"/>
    <property type="project" value="InterPro"/>
</dbReference>
<dbReference type="PANTHER" id="PTHR24020">
    <property type="entry name" value="COLLAGEN ALPHA"/>
    <property type="match status" value="1"/>
</dbReference>
<dbReference type="CDD" id="cd01450">
    <property type="entry name" value="vWFA_subfamily_ECM"/>
    <property type="match status" value="13"/>
</dbReference>
<feature type="domain" description="VWFA" evidence="11">
    <location>
        <begin position="3223"/>
        <end position="3400"/>
    </location>
</feature>
<feature type="domain" description="VWFA" evidence="11">
    <location>
        <begin position="1397"/>
        <end position="1576"/>
    </location>
</feature>
<gene>
    <name evidence="13" type="primary">LOC115223644</name>
</gene>
<comment type="caution">
    <text evidence="8">Lacks conserved residue(s) required for the propagation of feature annotation.</text>
</comment>
<feature type="domain" description="VWFA" evidence="11">
    <location>
        <begin position="378"/>
        <end position="553"/>
    </location>
</feature>
<feature type="domain" description="EGF-like" evidence="10">
    <location>
        <begin position="3680"/>
        <end position="3716"/>
    </location>
</feature>
<feature type="disulfide bond" evidence="8">
    <location>
        <begin position="3930"/>
        <end position="3939"/>
    </location>
</feature>
<evidence type="ECO:0000256" key="6">
    <source>
        <dbReference type="ARBA" id="ARBA00023157"/>
    </source>
</evidence>
<feature type="domain" description="VWFA" evidence="11">
    <location>
        <begin position="1596"/>
        <end position="1775"/>
    </location>
</feature>
<feature type="domain" description="VWFA" evidence="11">
    <location>
        <begin position="3724"/>
        <end position="3901"/>
    </location>
</feature>
<dbReference type="GO" id="GO:0005576">
    <property type="term" value="C:extracellular region"/>
    <property type="evidence" value="ECO:0007669"/>
    <property type="project" value="UniProtKB-SubCell"/>
</dbReference>
<dbReference type="Pfam" id="PF00092">
    <property type="entry name" value="VWA"/>
    <property type="match status" value="20"/>
</dbReference>
<feature type="region of interest" description="Disordered" evidence="9">
    <location>
        <begin position="2005"/>
        <end position="2026"/>
    </location>
</feature>
<dbReference type="PROSITE" id="PS50026">
    <property type="entry name" value="EGF_3"/>
    <property type="match status" value="4"/>
</dbReference>
<comment type="subcellular location">
    <subcellularLocation>
        <location evidence="1">Secreted</location>
    </subcellularLocation>
</comment>
<accession>A0A7E6FLB9</accession>
<evidence type="ECO:0000313" key="13">
    <source>
        <dbReference type="RefSeq" id="XP_036368516.1"/>
    </source>
</evidence>
<feature type="domain" description="VWFA" evidence="11">
    <location>
        <begin position="3022"/>
        <end position="3196"/>
    </location>
</feature>
<keyword evidence="7" id="KW-0325">Glycoprotein</keyword>
<feature type="domain" description="VWFA" evidence="11">
    <location>
        <begin position="2033"/>
        <end position="2208"/>
    </location>
</feature>
<dbReference type="PROSITE" id="PS00022">
    <property type="entry name" value="EGF_1"/>
    <property type="match status" value="4"/>
</dbReference>
<evidence type="ECO:0000256" key="8">
    <source>
        <dbReference type="PROSITE-ProRule" id="PRU00076"/>
    </source>
</evidence>
<dbReference type="RefSeq" id="XP_036368516.1">
    <property type="nucleotide sequence ID" value="XM_036512623.1"/>
</dbReference>
<dbReference type="InterPro" id="IPR001881">
    <property type="entry name" value="EGF-like_Ca-bd_dom"/>
</dbReference>
<dbReference type="InterPro" id="IPR036465">
    <property type="entry name" value="vWFA_dom_sf"/>
</dbReference>
<organism evidence="12 13">
    <name type="scientific">Octopus sinensis</name>
    <name type="common">East Asian common octopus</name>
    <dbReference type="NCBI Taxonomy" id="2607531"/>
    <lineage>
        <taxon>Eukaryota</taxon>
        <taxon>Metazoa</taxon>
        <taxon>Spiralia</taxon>
        <taxon>Lophotrochozoa</taxon>
        <taxon>Mollusca</taxon>
        <taxon>Cephalopoda</taxon>
        <taxon>Coleoidea</taxon>
        <taxon>Octopodiformes</taxon>
        <taxon>Octopoda</taxon>
        <taxon>Incirrata</taxon>
        <taxon>Octopodidae</taxon>
        <taxon>Octopus</taxon>
    </lineage>
</organism>
<feature type="domain" description="EGF-like" evidence="10">
    <location>
        <begin position="4133"/>
        <end position="4169"/>
    </location>
</feature>
<sequence>MRTVMFTTENGDRPSVPNIAILLTDGVSNVNAYDTIPEAKKVREDGIHIYAIGIGLSDTTELSQISSLPVDENMFIVTDFNELSNLKERIFEQYCPGGQPEPTRQPPIIEMTTKRVVEKTPAPAITLPTKVVEKTPAPAITLPTKGDCGATESDIIFILDSSTSVQEENFKKMLNFIVDFVSAASIDNGNVRIGAVLYSSDVKIQFHLNAFQTKQEVIDAVLQIPYVYGSTNTYGGLNTMRTVMFTTENGDRPSVPNIAILLTDGVSNVNAYDTIPEAKKVREDGIHIYAIGIGLSDTTELSQISSLPVDENMFIVTDFNELSNLKEKIFEQYCPGGQPEPTRQPPIIEMTTKRVVEKTPAPAITLPTKGDCGATESDIIFILDSSTSVQEENFKKMLNFIVDFVSAASIDNGNVRIGAVLYSSDVKIQFHLNAFQTKQEVIDAVLQIPYVYGSTNTYGGLNTMRTVMFTTENGDRPSVPNIAILLTDGVSNVNAYDTIPEAKKVREDGIHIYAIGIGLSDTTELSQISSLPVDENMFIVTDFNELSNLKEKIFEQYCPGGQPEPTRQPPIIEMTTKRGDCGATESDIIFILDSSTSVQEENFKKMLNFIVDFVSAASIDNGNVRIGAVLYSSDVKIQFHLNAFQTKQEVIDAVLQIPYVYGSTNTYGGLNTMRTVMFTTENGDRPSVPNIAILLTDGVSNVNAYDTIPEAKKVREDGIHIYAIGIGLSDTTELSQISSLPVDENMFIVTDFNELSNLKERIFEQYCPGGQPEPTRQPPIIEMTTKRGDCGATESDIIFILDSSTSVQEENFKKMLNFIVDFVSAASIDNGNVRIGAVLYSSDVKIQFHLNAFQTKQEVIDAVLQIPYVYGSTNTYGGLNTMRTVMFTTENGDRPSVPNIAILLTDGVSNVNAYDTIPEAKKVREDGIHIYAIGIGLSDTTELSQISSLPVDENMFIVTDFNELSNLKERIFEQYCPGGQPEPTRQPPIIEMTTKRGRPIPTAPPSIPPTVTIPPTRKPTTPALPPPIIISPPPPPPFFPTVIVSTETTAPPTTPPKVISTGPPAPRVEVSTAPVVPVKFVELSAAAFPPVIPLEIKTAPAAPVKILELSTDALPLVIPVEIKTAPPAPVKPMELTTAAPPPVIPVEKTTAAPPPVTLMAKTTAPAAPVKPVELTTAAPPPVIPVEKTTAAPAPDKLAELTTAAPPPVIPVEKTTALPAPVKPVELTTAAPPPVIPVEKTTAPAAPIKPVELTTAAVPPPVIPEEKTTAPAAPVKPVELTTAVPPPVIPVEKTTAPPAPVKPMELTTAAPPPVIPVEKTTAPPAPVKPVELATAAPSPVIPVEIKTAPPVIPVEIATVALPIEPVEILSVRTPPEPTHTAPKYAFEKFGDCSDAQLDLVFVLDSSTSVGRSNYRILLSFVKSFLSDVPINNEGIQVGILSFSNDVRIHFHLNDYNNKEELLAAVDSIPYRHGSANLAEAIRIMHEDMFHGQNGDRENAANIAVIFTDGLSNLNSYRLPSAVRNAKNKEIKMYAIGIGLTDTRELDLIATHPILKNRITVPKFGQLLDIKPTLLKNLCPVIIPAAAPQGVQKTIPTDLIFLVDSSTSVGQRNFQKFIDYIKDFVSEADIDYGSVRIGLALYSTRMYIQFYLNDFLSKSEMLDAIDNIRYRYGSTNAAHMFRTLRNKMFTPENGDRPDARNIAVVITDGISNIEHYQTVPQARLTHAANIHVYAVGFKLRDSRELIQICSPPAKENAFTVQSLDEIEFLKDKILEKIVPATTEPPTEPTVPTTTPTTTVATTIPTTTVPTTIPTTTAEYIAVPSDIVFMVDSSTSVSRQNFKKVLDFIKHFLADADIENDVVHVGIATYSTNVFIQFNLNAYTTKEDIFNAIDNIPYRYGSTNIAHAFRTMRTRMFTPENGDRPEARNIAFLITDGVSNIEHYQTIPQAKLAHDANIHVYAIGIGLYDTKELEGLSSKPSQENTFILQDFNELDFLKNDLFEQIYPEIPTTPPTTPVPTTEPPTTPAEPEFAPSDIIFLLDTSTSVNEGNFKKVLTFVKDFLAEAHFGPDGIRIGIVTYSTSINVQFYLNTYETKEEILEAIDNIPYTYGSTNTAGGLETIRKVMFQKERGDREDAKNIAIVVTDGVSNVNAYRTVDEAALVKKENIHIYAIGVGLVELSELHQIVSEPAEENTFLAQNFDELQGLKELVFTEFQPEPTTTPVITTTECSAASYDLAFLLDSSTSVSERNFKRVLTFVKEFLSTAVIGPDAIHVSIVTFSTHVRIEFLLNRYTTKEEIFEAIDRIPYRYGSTNTADGLKTIRNEIFRIESGDRAEAQNRLFVITDGVSNINSFRTIDEAELTKNQDIHIYAIGIGLPDSNELMKIASEPAEENTLIVREFNDLKGLQAEMFKEICLGMPTRKPRPTEPPTRPPVSVRGRCRAAKADIVFVLDSSTSVSQINFKNMQKFMKEFLTDATISLEAVRVGAIVYSTSVNIQFHLSDYSNKEDVFRAIDTIQYTYGSTNTAAALKVMRTEMFAAENGDREDVKNIAVVVTDGVSNINSYNTVTEAELAKNDGIHIYAIGVGLSDSRELNRIASHPATENTFEVQDFDELHGVRTKVFKEFCPESCISTSTDIVFLMDTSTSVEQRNFKKMVAFIKDLLSNATIDAGLIRVGVATFSTQSHIEFHLNEYFTKNEIFRALDKIRYRYGNTNTAGALHTMRAGMFTPEHGDRESAIDVAILITDGISNMNTNRISIEAKAAHKRGIQVYAIGIGLAEISELKQFASQPSEDYTFNVQDFHELQNLKGKLFEFCDLGGCMSLDFDIAFLVDTSTTVKKRNFKSIINFIKMSVSDAIIDQGLARVGVATFSTNVQIHFYLNTFETEKYIFEALDNITFTYGDTNYASALSSVRMKIFKEEKGDRPLAKNILVLITDGASNVFSYRTVVEAQLLRETGVEVFVIAIGLKETTQLKYVASFPTDEHTIFVRNFGKLVKNVETLKTKIFDYCGPDTDGGRCGPASSDIVFLIDSSASVSQVNFKKMLMFVKDLISDADIDSVVRVGLLTFNEQVTIRFYLNSYTTKDSLENAILNIPYEAGTTNTADALRDMRTKMFVKENGDRVNVPNIAVVLTDGVSSVNSDRTIIEAKTAQRDGIQVYAIGIDLVDTRELDGIASTPTKKYRHTVQDFEELKYLKQKIFQKFCPEGRTTAVMPTPKPPTSETGQDIVLMLDSSVTDEKFFLMLIFARAFVGMADFDTGKVRIGLMLFNSEAKIEAHLNTFHRKADLLQVIDMLPQSSGKSNKAKAFNEVRKNMFVTENGDRPKAENKVILITGSKTGDIAKAKKRAEELEKEAKAEVFVLGLGDVDPNELYSFASAPENEHVYQVNSAETVMNIMDPLLNKVKQVYVPPPTTPAPTTRRTPRTTLSTRRRVPVTIPPRPETTQRITTRRTTTRRTTPRRTTPRRTTPRRTTPRRTTPRRPVVTTPKRIYRPSDCTSKADILFVVDSSGSVGEENFAKVIDFVYSTIESLDIESGLYNVALVTFSDEARTEFYLNSFTRKEDIENATAAVKYVYGSTHTAIALRMARRMIFTEVNGDRPDAPNIVVIITDGQSNINQRETLPQARLLKQSGVSVITVAVGFATQTEELIGMTSPPVAENLFSVDDFSELENLHARIVEPICKGQHLCANNPCKNGGECYDTLKHYICICAKGFYGTECDKVCPQPADVAFILDSSTSVGWRTFQRMKRFAEGMVRDLAIGYCGHRIALVKYSSRPLIEFHLDRFNRQESVIRSIDDTSYTRGHADMANAIKFVSQEIFSPRHGDRDGVKNIAYLLTHGQIDMSREDTLRQAELAISSGIHIIPVAFNVRRSYELDTIAAAQGIKTTEIFGADVDGMTDTLLHPIFETRSHCEPNPCLNGGKCVNYPFTYKCECKRGFTGENCEKQCNSRADMILVIDTSRYVTRPALRRVKRMLRKTIKRLSFSHQNIRVAVITYDAEPRLRLTLDKGRHKQDVMAVLSMLRPGRTDPNPGAALRMANQDVLRQKLGDRLHVPNYLVLVTKSVRDLDEMLLQSRNLKMKGTRIMALGLVSSTSFVASSLNDVVSLPLDKNKFVITNSTKEEHVADVIQKLAAAVCYEEICSENPCLNGGTCQIDKGSAVCDCPRGFAGRWCQSTCAQNVDVVFVLDTSGNISPGEFRLMKEFAIEIAEKLSIGTHKSRVAAVTYSSRAHLGFTLDMFSSARDVRNALSSLLYEYGNSNAVAALELVRSKIFNYKTGDRPDVKNFVIFLSNTESKIHPEHTVASARALRNIAHIYAIGIANYDIKELYDIASLPYLLNVFTAENYEGLFNYTNGLTQSFCKASTFCDSNPCQNGGVCEPASATFRCKCADGYAGRFCERRCEIVKDIAFVLDSSSSVGEINFERMLDFTSKLVDDLADRNMRYALITYSNVATLVFTFSRYKDAETVASIIKRTAYKPGSTNTASALANAADIFSIDYGSRPSAEKVVILITDGLSNVDYHLTIPNAERLKARVNKVMAIGVGLDNTEEIRQIASADKFMYTVQDFTLLEDVENDIVGDTCLMQERTDTSRDDIEMEIETDSEDDFGDDIESETDNNYEIVTRPLSVA</sequence>